<feature type="compositionally biased region" description="Basic and acidic residues" evidence="1">
    <location>
        <begin position="43"/>
        <end position="70"/>
    </location>
</feature>
<organism evidence="2 3">
    <name type="scientific">Ephemerocybe angulata</name>
    <dbReference type="NCBI Taxonomy" id="980116"/>
    <lineage>
        <taxon>Eukaryota</taxon>
        <taxon>Fungi</taxon>
        <taxon>Dikarya</taxon>
        <taxon>Basidiomycota</taxon>
        <taxon>Agaricomycotina</taxon>
        <taxon>Agaricomycetes</taxon>
        <taxon>Agaricomycetidae</taxon>
        <taxon>Agaricales</taxon>
        <taxon>Agaricineae</taxon>
        <taxon>Psathyrellaceae</taxon>
        <taxon>Ephemerocybe</taxon>
    </lineage>
</organism>
<feature type="region of interest" description="Disordered" evidence="1">
    <location>
        <begin position="1"/>
        <end position="119"/>
    </location>
</feature>
<feature type="region of interest" description="Disordered" evidence="1">
    <location>
        <begin position="176"/>
        <end position="198"/>
    </location>
</feature>
<comment type="caution">
    <text evidence="2">The sequence shown here is derived from an EMBL/GenBank/DDBJ whole genome shotgun (WGS) entry which is preliminary data.</text>
</comment>
<feature type="compositionally biased region" description="Low complexity" evidence="1">
    <location>
        <begin position="176"/>
        <end position="192"/>
    </location>
</feature>
<name>A0A8H6HVS8_9AGAR</name>
<sequence>MSNGSVRHRRSCGRRESSKKGKDDGRHHRAIERTKANNQLTTQEEHRTYICDKRGRRQTERNAERREEYTTTRLAGPSRSTLHTRRRPHPPQSPEQRFGRKADEAPSGSRLRTPETHARPPALFHLYLSPIEQPTHARTHHGHARTSNARERSTSPNKCICPHTGAHASFEPPLPATAHHTASHSPSHTSWAGSDGRMNERTKRTIQAKVQQTIRECWRTRQRKAIIDPRVDLSVHLKRKPSRV</sequence>
<evidence type="ECO:0000313" key="2">
    <source>
        <dbReference type="EMBL" id="KAF6753790.1"/>
    </source>
</evidence>
<keyword evidence="3" id="KW-1185">Reference proteome</keyword>
<proteinExistence type="predicted"/>
<dbReference type="EMBL" id="JACGCI010000037">
    <property type="protein sequence ID" value="KAF6753790.1"/>
    <property type="molecule type" value="Genomic_DNA"/>
</dbReference>
<evidence type="ECO:0000313" key="3">
    <source>
        <dbReference type="Proteomes" id="UP000521943"/>
    </source>
</evidence>
<gene>
    <name evidence="2" type="ORF">DFP72DRAFT_393910</name>
</gene>
<evidence type="ECO:0000256" key="1">
    <source>
        <dbReference type="SAM" id="MobiDB-lite"/>
    </source>
</evidence>
<protein>
    <submittedName>
        <fullName evidence="2">Uncharacterized protein</fullName>
    </submittedName>
</protein>
<dbReference type="AlphaFoldDB" id="A0A8H6HVS8"/>
<feature type="region of interest" description="Disordered" evidence="1">
    <location>
        <begin position="135"/>
        <end position="159"/>
    </location>
</feature>
<dbReference type="Proteomes" id="UP000521943">
    <property type="component" value="Unassembled WGS sequence"/>
</dbReference>
<reference evidence="2 3" key="1">
    <citation type="submission" date="2020-07" db="EMBL/GenBank/DDBJ databases">
        <title>Comparative genomics of pyrophilous fungi reveals a link between fire events and developmental genes.</title>
        <authorList>
            <consortium name="DOE Joint Genome Institute"/>
            <person name="Steindorff A.S."/>
            <person name="Carver A."/>
            <person name="Calhoun S."/>
            <person name="Stillman K."/>
            <person name="Liu H."/>
            <person name="Lipzen A."/>
            <person name="Pangilinan J."/>
            <person name="Labutti K."/>
            <person name="Bruns T.D."/>
            <person name="Grigoriev I.V."/>
        </authorList>
    </citation>
    <scope>NUCLEOTIDE SEQUENCE [LARGE SCALE GENOMIC DNA]</scope>
    <source>
        <strain evidence="2 3">CBS 144469</strain>
    </source>
</reference>
<feature type="compositionally biased region" description="Basic residues" evidence="1">
    <location>
        <begin position="1"/>
        <end position="12"/>
    </location>
</feature>
<accession>A0A8H6HVS8</accession>
<feature type="compositionally biased region" description="Basic and acidic residues" evidence="1">
    <location>
        <begin position="13"/>
        <end position="35"/>
    </location>
</feature>